<dbReference type="Gene3D" id="3.30.900.10">
    <property type="entry name" value="HORMA domain"/>
    <property type="match status" value="1"/>
</dbReference>
<dbReference type="AlphaFoldDB" id="A0A9W8CZ27"/>
<dbReference type="Proteomes" id="UP001143981">
    <property type="component" value="Unassembled WGS sequence"/>
</dbReference>
<evidence type="ECO:0000313" key="2">
    <source>
        <dbReference type="Proteomes" id="UP001143981"/>
    </source>
</evidence>
<comment type="caution">
    <text evidence="1">The sequence shown here is derived from an EMBL/GenBank/DDBJ whole genome shotgun (WGS) entry which is preliminary data.</text>
</comment>
<proteinExistence type="predicted"/>
<reference evidence="1" key="1">
    <citation type="submission" date="2022-07" db="EMBL/GenBank/DDBJ databases">
        <title>Phylogenomic reconstructions and comparative analyses of Kickxellomycotina fungi.</title>
        <authorList>
            <person name="Reynolds N.K."/>
            <person name="Stajich J.E."/>
            <person name="Barry K."/>
            <person name="Grigoriev I.V."/>
            <person name="Crous P."/>
            <person name="Smith M.E."/>
        </authorList>
    </citation>
    <scope>NUCLEOTIDE SEQUENCE</scope>
    <source>
        <strain evidence="1">BCRC 34381</strain>
    </source>
</reference>
<keyword evidence="2" id="KW-1185">Reference proteome</keyword>
<name>A0A9W8CZ27_9FUNG</name>
<dbReference type="EMBL" id="JANBOI010000448">
    <property type="protein sequence ID" value="KAJ1730488.1"/>
    <property type="molecule type" value="Genomic_DNA"/>
</dbReference>
<protein>
    <submittedName>
        <fullName evidence="1">Uncharacterized protein</fullName>
    </submittedName>
</protein>
<sequence>MAARTISKEALFEDRHAYGVPVKASRHPELNQYIADVVAAVKVELEKEGPLGDVLVDIVDGEGRSREAFVVEISTLRGSYERIYDIDLRAALIRISTLAPPPEPEPGNEGPPVLDENSWIRRLDAAGAAGGSARDSPRPRLVALSAADGSELQVQVFALLGRPGAARAEQGAV</sequence>
<gene>
    <name evidence="1" type="ORF">LPJ61_002984</name>
</gene>
<dbReference type="OrthoDB" id="21254at2759"/>
<organism evidence="1 2">
    <name type="scientific">Coemansia biformis</name>
    <dbReference type="NCBI Taxonomy" id="1286918"/>
    <lineage>
        <taxon>Eukaryota</taxon>
        <taxon>Fungi</taxon>
        <taxon>Fungi incertae sedis</taxon>
        <taxon>Zoopagomycota</taxon>
        <taxon>Kickxellomycotina</taxon>
        <taxon>Kickxellomycetes</taxon>
        <taxon>Kickxellales</taxon>
        <taxon>Kickxellaceae</taxon>
        <taxon>Coemansia</taxon>
    </lineage>
</organism>
<evidence type="ECO:0000313" key="1">
    <source>
        <dbReference type="EMBL" id="KAJ1730488.1"/>
    </source>
</evidence>
<dbReference type="InterPro" id="IPR036570">
    <property type="entry name" value="HORMA_dom_sf"/>
</dbReference>
<dbReference type="SUPFAM" id="SSF56019">
    <property type="entry name" value="The spindle assembly checkpoint protein mad2"/>
    <property type="match status" value="1"/>
</dbReference>
<accession>A0A9W8CZ27</accession>